<keyword evidence="1" id="KW-1133">Transmembrane helix</keyword>
<feature type="transmembrane region" description="Helical" evidence="1">
    <location>
        <begin position="221"/>
        <end position="241"/>
    </location>
</feature>
<feature type="transmembrane region" description="Helical" evidence="1">
    <location>
        <begin position="315"/>
        <end position="332"/>
    </location>
</feature>
<feature type="transmembrane region" description="Helical" evidence="1">
    <location>
        <begin position="146"/>
        <end position="167"/>
    </location>
</feature>
<dbReference type="AlphaFoldDB" id="A0A0G0KGQ9"/>
<keyword evidence="1" id="KW-0472">Membrane</keyword>
<feature type="transmembrane region" description="Helical" evidence="1">
    <location>
        <begin position="352"/>
        <end position="370"/>
    </location>
</feature>
<dbReference type="Pfam" id="PF10131">
    <property type="entry name" value="PTPS_related"/>
    <property type="match status" value="1"/>
</dbReference>
<feature type="transmembrane region" description="Helical" evidence="1">
    <location>
        <begin position="71"/>
        <end position="93"/>
    </location>
</feature>
<accession>A0A0G0KGQ9</accession>
<proteinExistence type="predicted"/>
<name>A0A0G0KGQ9_9BACT</name>
<evidence type="ECO:0000259" key="2">
    <source>
        <dbReference type="Pfam" id="PF10131"/>
    </source>
</evidence>
<feature type="transmembrane region" description="Helical" evidence="1">
    <location>
        <begin position="288"/>
        <end position="308"/>
    </location>
</feature>
<dbReference type="InterPro" id="IPR018776">
    <property type="entry name" value="Membrane_prot_PTPS-rel_domain"/>
</dbReference>
<sequence>MKKKTKDLFKSKFVIIVLLVIITLGSVFRLLLPGFYEPQGLHHIADIYQMYRAIMSGQIPPRWGPDFLNSYGYPLFNFYYPGPFYLGAFFYFVSGNLRTSYELVFVTGVLVGTIGLYLFLRNHFSKIASTAAAVLFTYTPYKAVQIYVRGAMGEFLSLSLMPFFLYVSEKYNVEGKRKWFFLSVIISSLVILSHNYFWLLIFGFSGIYFAIGSFLNKNARLLRNFLFEVLMSFGITAYWWLPAFLEQRLLYVQTPFPLIDHFPFIKQLIIPSWGYGASLWGPMDGMSFQLGIVNILVIISAFIVFIAVKQKKHNSLFIWSGGAIILCLYFMNIRSYSIWKMVPFYNLFQFPWRLLAFTGIFSSILAAFLIDTLGTRTKKAVFGKLAALIIIAASISMTVGYFKPSRIFYKNDNDYLNRMFANRTTKGYKSEASKEYLNWSEDYLLLPYGMEKKPDRLPTAKFASVGDGITVKGIREISPVSWEADIDVEDSGKLNFYVLNFPGWVVYVNRIRADLSSGESGQVVFNVHEGATEIKAYWTETGSRKVADAISLFSIILLIIFPIKSALPENK</sequence>
<evidence type="ECO:0000256" key="1">
    <source>
        <dbReference type="SAM" id="Phobius"/>
    </source>
</evidence>
<reference evidence="3 4" key="1">
    <citation type="journal article" date="2015" name="Nature">
        <title>rRNA introns, odd ribosomes, and small enigmatic genomes across a large radiation of phyla.</title>
        <authorList>
            <person name="Brown C.T."/>
            <person name="Hug L.A."/>
            <person name="Thomas B.C."/>
            <person name="Sharon I."/>
            <person name="Castelle C.J."/>
            <person name="Singh A."/>
            <person name="Wilkins M.J."/>
            <person name="Williams K.H."/>
            <person name="Banfield J.F."/>
        </authorList>
    </citation>
    <scope>NUCLEOTIDE SEQUENCE [LARGE SCALE GENOMIC DNA]</scope>
</reference>
<evidence type="ECO:0000313" key="3">
    <source>
        <dbReference type="EMBL" id="KKQ48389.1"/>
    </source>
</evidence>
<organism evidence="3 4">
    <name type="scientific">Candidatus Woesebacteria bacterium GW2011_GWD1_38_10</name>
    <dbReference type="NCBI Taxonomy" id="1618592"/>
    <lineage>
        <taxon>Bacteria</taxon>
        <taxon>Candidatus Woeseibacteriota</taxon>
    </lineage>
</organism>
<dbReference type="EMBL" id="LBTW01000034">
    <property type="protein sequence ID" value="KKQ48389.1"/>
    <property type="molecule type" value="Genomic_DNA"/>
</dbReference>
<keyword evidence="1" id="KW-0812">Transmembrane</keyword>
<feature type="domain" description="Membrane protein 6-pyruvoyl-tetrahydropterin synthase-related" evidence="2">
    <location>
        <begin position="76"/>
        <end position="406"/>
    </location>
</feature>
<feature type="transmembrane region" description="Helical" evidence="1">
    <location>
        <begin position="179"/>
        <end position="209"/>
    </location>
</feature>
<feature type="transmembrane region" description="Helical" evidence="1">
    <location>
        <begin position="100"/>
        <end position="118"/>
    </location>
</feature>
<evidence type="ECO:0000313" key="4">
    <source>
        <dbReference type="Proteomes" id="UP000034366"/>
    </source>
</evidence>
<protein>
    <recommendedName>
        <fullName evidence="2">Membrane protein 6-pyruvoyl-tetrahydropterin synthase-related domain-containing protein</fullName>
    </recommendedName>
</protein>
<feature type="transmembrane region" description="Helical" evidence="1">
    <location>
        <begin position="12"/>
        <end position="32"/>
    </location>
</feature>
<gene>
    <name evidence="3" type="ORF">US67_C0034G0007</name>
</gene>
<dbReference type="Proteomes" id="UP000034366">
    <property type="component" value="Unassembled WGS sequence"/>
</dbReference>
<comment type="caution">
    <text evidence="3">The sequence shown here is derived from an EMBL/GenBank/DDBJ whole genome shotgun (WGS) entry which is preliminary data.</text>
</comment>
<feature type="transmembrane region" description="Helical" evidence="1">
    <location>
        <begin position="382"/>
        <end position="402"/>
    </location>
</feature>